<dbReference type="Proteomes" id="UP000617634">
    <property type="component" value="Unassembled WGS sequence"/>
</dbReference>
<dbReference type="Gene3D" id="3.40.250.10">
    <property type="entry name" value="Rhodanese-like domain"/>
    <property type="match status" value="1"/>
</dbReference>
<gene>
    <name evidence="2" type="ORF">I5E68_02615</name>
</gene>
<feature type="domain" description="Rhodanese" evidence="1">
    <location>
        <begin position="117"/>
        <end position="163"/>
    </location>
</feature>
<proteinExistence type="predicted"/>
<name>A0A931H9I1_9SPHN</name>
<evidence type="ECO:0000313" key="2">
    <source>
        <dbReference type="EMBL" id="MBH0111845.1"/>
    </source>
</evidence>
<dbReference type="CDD" id="cd00158">
    <property type="entry name" value="RHOD"/>
    <property type="match status" value="1"/>
</dbReference>
<protein>
    <submittedName>
        <fullName evidence="2">Rhodanese</fullName>
    </submittedName>
</protein>
<comment type="caution">
    <text evidence="2">The sequence shown here is derived from an EMBL/GenBank/DDBJ whole genome shotgun (WGS) entry which is preliminary data.</text>
</comment>
<dbReference type="EMBL" id="JADZGI010000001">
    <property type="protein sequence ID" value="MBH0111845.1"/>
    <property type="molecule type" value="Genomic_DNA"/>
</dbReference>
<dbReference type="AlphaFoldDB" id="A0A931H9I1"/>
<sequence length="175" mass="19030">MHAAPTPEVAGLFDVQGYRTGRYRAPVDRAPAPARRIALGDAARLVPGRDALFVDVLPVSAGWRDPDTGRWHLSEAHETIAGALWHPEAGRAPVEGAVWQALLASVDTARAQRPALPVVLFCRTDCWMGWNAARRLARERGASVYWLSEGIEGWHAHGLRLAPATPVPVIIPQSN</sequence>
<organism evidence="2 3">
    <name type="scientific">Novosphingobium aureum</name>
    <dbReference type="NCBI Taxonomy" id="2792964"/>
    <lineage>
        <taxon>Bacteria</taxon>
        <taxon>Pseudomonadati</taxon>
        <taxon>Pseudomonadota</taxon>
        <taxon>Alphaproteobacteria</taxon>
        <taxon>Sphingomonadales</taxon>
        <taxon>Sphingomonadaceae</taxon>
        <taxon>Novosphingobium</taxon>
    </lineage>
</organism>
<dbReference type="SUPFAM" id="SSF52821">
    <property type="entry name" value="Rhodanese/Cell cycle control phosphatase"/>
    <property type="match status" value="1"/>
</dbReference>
<accession>A0A931H9I1</accession>
<dbReference type="PROSITE" id="PS50206">
    <property type="entry name" value="RHODANESE_3"/>
    <property type="match status" value="1"/>
</dbReference>
<dbReference type="InterPro" id="IPR001763">
    <property type="entry name" value="Rhodanese-like_dom"/>
</dbReference>
<keyword evidence="3" id="KW-1185">Reference proteome</keyword>
<reference evidence="2" key="1">
    <citation type="submission" date="2020-11" db="EMBL/GenBank/DDBJ databases">
        <title>Novosphingobium aureum sp. nov., a marine bacterium isolated from sediment of a salt flat.</title>
        <authorList>
            <person name="Yoo Y."/>
            <person name="Kim J.-J."/>
        </authorList>
    </citation>
    <scope>NUCLEOTIDE SEQUENCE</scope>
    <source>
        <strain evidence="2">YJ-S2-02</strain>
    </source>
</reference>
<evidence type="ECO:0000313" key="3">
    <source>
        <dbReference type="Proteomes" id="UP000617634"/>
    </source>
</evidence>
<evidence type="ECO:0000259" key="1">
    <source>
        <dbReference type="PROSITE" id="PS50206"/>
    </source>
</evidence>
<dbReference type="InterPro" id="IPR036873">
    <property type="entry name" value="Rhodanese-like_dom_sf"/>
</dbReference>